<dbReference type="GO" id="GO:0004623">
    <property type="term" value="F:phospholipase A2 activity"/>
    <property type="evidence" value="ECO:0007669"/>
    <property type="project" value="UniProtKB-EC"/>
</dbReference>
<evidence type="ECO:0000256" key="9">
    <source>
        <dbReference type="ARBA" id="ARBA00022963"/>
    </source>
</evidence>
<dbReference type="Pfam" id="PF05826">
    <property type="entry name" value="Phospholip_A2_2"/>
    <property type="match status" value="1"/>
</dbReference>
<keyword evidence="11" id="KW-1015">Disulfide bond</keyword>
<keyword evidence="9" id="KW-0442">Lipid degradation</keyword>
<reference evidence="14 15" key="1">
    <citation type="journal article" date="2024" name="Insects">
        <title>An Improved Chromosome-Level Genome Assembly of the Firefly Pyrocoelia pectoralis.</title>
        <authorList>
            <person name="Fu X."/>
            <person name="Meyer-Rochow V.B."/>
            <person name="Ballantyne L."/>
            <person name="Zhu X."/>
        </authorList>
    </citation>
    <scope>NUCLEOTIDE SEQUENCE [LARGE SCALE GENOMIC DNA]</scope>
    <source>
        <strain evidence="14">XCY_ONT2</strain>
    </source>
</reference>
<evidence type="ECO:0000256" key="7">
    <source>
        <dbReference type="ARBA" id="ARBA00022801"/>
    </source>
</evidence>
<dbReference type="GO" id="GO:0046872">
    <property type="term" value="F:metal ion binding"/>
    <property type="evidence" value="ECO:0007669"/>
    <property type="project" value="UniProtKB-KW"/>
</dbReference>
<evidence type="ECO:0000259" key="13">
    <source>
        <dbReference type="Pfam" id="PF05826"/>
    </source>
</evidence>
<dbReference type="InterPro" id="IPR016090">
    <property type="entry name" value="PLA2-like_dom"/>
</dbReference>
<dbReference type="GO" id="GO:0016042">
    <property type="term" value="P:lipid catabolic process"/>
    <property type="evidence" value="ECO:0007669"/>
    <property type="project" value="UniProtKB-KW"/>
</dbReference>
<proteinExistence type="predicted"/>
<keyword evidence="8" id="KW-0106">Calcium</keyword>
<dbReference type="AlphaFoldDB" id="A0AAN7VAI6"/>
<evidence type="ECO:0000256" key="11">
    <source>
        <dbReference type="ARBA" id="ARBA00023157"/>
    </source>
</evidence>
<evidence type="ECO:0000256" key="4">
    <source>
        <dbReference type="ARBA" id="ARBA00021721"/>
    </source>
</evidence>
<evidence type="ECO:0000256" key="5">
    <source>
        <dbReference type="ARBA" id="ARBA00022525"/>
    </source>
</evidence>
<evidence type="ECO:0000256" key="10">
    <source>
        <dbReference type="ARBA" id="ARBA00023098"/>
    </source>
</evidence>
<name>A0AAN7VAI6_9COLE</name>
<evidence type="ECO:0000313" key="14">
    <source>
        <dbReference type="EMBL" id="KAK5639859.1"/>
    </source>
</evidence>
<gene>
    <name evidence="14" type="ORF">RI129_010670</name>
</gene>
<evidence type="ECO:0000256" key="8">
    <source>
        <dbReference type="ARBA" id="ARBA00022837"/>
    </source>
</evidence>
<comment type="caution">
    <text evidence="14">The sequence shown here is derived from an EMBL/GenBank/DDBJ whole genome shotgun (WGS) entry which is preliminary data.</text>
</comment>
<dbReference type="GO" id="GO:0005576">
    <property type="term" value="C:extracellular region"/>
    <property type="evidence" value="ECO:0007669"/>
    <property type="project" value="UniProtKB-SubCell"/>
</dbReference>
<comment type="subcellular location">
    <subcellularLocation>
        <location evidence="2">Secreted</location>
    </subcellularLocation>
</comment>
<comment type="cofactor">
    <cofactor evidence="1">
        <name>Ca(2+)</name>
        <dbReference type="ChEBI" id="CHEBI:29108"/>
    </cofactor>
</comment>
<evidence type="ECO:0000256" key="1">
    <source>
        <dbReference type="ARBA" id="ARBA00001913"/>
    </source>
</evidence>
<keyword evidence="7" id="KW-0378">Hydrolase</keyword>
<keyword evidence="6" id="KW-0479">Metal-binding</keyword>
<evidence type="ECO:0000256" key="2">
    <source>
        <dbReference type="ARBA" id="ARBA00004613"/>
    </source>
</evidence>
<organism evidence="14 15">
    <name type="scientific">Pyrocoelia pectoralis</name>
    <dbReference type="NCBI Taxonomy" id="417401"/>
    <lineage>
        <taxon>Eukaryota</taxon>
        <taxon>Metazoa</taxon>
        <taxon>Ecdysozoa</taxon>
        <taxon>Arthropoda</taxon>
        <taxon>Hexapoda</taxon>
        <taxon>Insecta</taxon>
        <taxon>Pterygota</taxon>
        <taxon>Neoptera</taxon>
        <taxon>Endopterygota</taxon>
        <taxon>Coleoptera</taxon>
        <taxon>Polyphaga</taxon>
        <taxon>Elateriformia</taxon>
        <taxon>Elateroidea</taxon>
        <taxon>Lampyridae</taxon>
        <taxon>Lampyrinae</taxon>
        <taxon>Pyrocoelia</taxon>
    </lineage>
</organism>
<dbReference type="GO" id="GO:0050482">
    <property type="term" value="P:arachidonate secretion"/>
    <property type="evidence" value="ECO:0007669"/>
    <property type="project" value="InterPro"/>
</dbReference>
<dbReference type="InterPro" id="IPR033113">
    <property type="entry name" value="PLA2_histidine"/>
</dbReference>
<keyword evidence="5" id="KW-0964">Secreted</keyword>
<keyword evidence="15" id="KW-1185">Reference proteome</keyword>
<keyword evidence="10" id="KW-0443">Lipid metabolism</keyword>
<evidence type="ECO:0000313" key="15">
    <source>
        <dbReference type="Proteomes" id="UP001329430"/>
    </source>
</evidence>
<accession>A0AAN7VAI6</accession>
<evidence type="ECO:0000256" key="6">
    <source>
        <dbReference type="ARBA" id="ARBA00022723"/>
    </source>
</evidence>
<dbReference type="CDD" id="cd04704">
    <property type="entry name" value="PLA2_bee_venom_like"/>
    <property type="match status" value="1"/>
</dbReference>
<dbReference type="InterPro" id="IPR036444">
    <property type="entry name" value="PLipase_A2_dom_sf"/>
</dbReference>
<dbReference type="Proteomes" id="UP001329430">
    <property type="component" value="Chromosome 8"/>
</dbReference>
<dbReference type="EC" id="3.1.1.4" evidence="3"/>
<dbReference type="SUPFAM" id="SSF48619">
    <property type="entry name" value="Phospholipase A2, PLA2"/>
    <property type="match status" value="1"/>
</dbReference>
<dbReference type="PROSITE" id="PS00118">
    <property type="entry name" value="PA2_HIS"/>
    <property type="match status" value="1"/>
</dbReference>
<evidence type="ECO:0000256" key="3">
    <source>
        <dbReference type="ARBA" id="ARBA00013278"/>
    </source>
</evidence>
<evidence type="ECO:0000256" key="12">
    <source>
        <dbReference type="ARBA" id="ARBA00029903"/>
    </source>
</evidence>
<sequence length="155" mass="17673">MNKITPVIISMLISQVWMGTINLDITALLGELELDDLGDLLHWLVIFPGTKWCGPGNIAANYDDLGLAAETDMCCRAHDFCGDTFSPYETKYNLTNLAFYTRLNCTCDDKFYTCLKDVDSTFSRKIGNIFFNLLGTQCFREDYPIVRCEKYTYIP</sequence>
<dbReference type="GO" id="GO:0006644">
    <property type="term" value="P:phospholipid metabolic process"/>
    <property type="evidence" value="ECO:0007669"/>
    <property type="project" value="InterPro"/>
</dbReference>
<dbReference type="PANTHER" id="PTHR12253">
    <property type="entry name" value="RH14732P"/>
    <property type="match status" value="1"/>
</dbReference>
<protein>
    <recommendedName>
        <fullName evidence="4">Phospholipase A2</fullName>
        <ecNumber evidence="3">3.1.1.4</ecNumber>
    </recommendedName>
    <alternativeName>
        <fullName evidence="12">Phosphatidylcholine 2-acylhydrolase</fullName>
    </alternativeName>
</protein>
<dbReference type="Gene3D" id="1.20.90.10">
    <property type="entry name" value="Phospholipase A2 domain"/>
    <property type="match status" value="1"/>
</dbReference>
<feature type="domain" description="Phospholipase A2-like central" evidence="13">
    <location>
        <begin position="46"/>
        <end position="141"/>
    </location>
</feature>
<dbReference type="FunFam" id="1.20.90.10:FF:000002">
    <property type="entry name" value="Phospholipase A2 group III"/>
    <property type="match status" value="1"/>
</dbReference>
<dbReference type="EMBL" id="JAVRBK010000008">
    <property type="protein sequence ID" value="KAK5639859.1"/>
    <property type="molecule type" value="Genomic_DNA"/>
</dbReference>